<proteinExistence type="predicted"/>
<evidence type="ECO:0000313" key="2">
    <source>
        <dbReference type="Proteomes" id="UP001473302"/>
    </source>
</evidence>
<keyword evidence="2" id="KW-1185">Reference proteome</keyword>
<protein>
    <submittedName>
        <fullName evidence="1">Uncharacterized protein</fullName>
    </submittedName>
</protein>
<gene>
    <name evidence="1" type="ORF">MFLAVUS_004254</name>
</gene>
<accession>A0ABP9YVF2</accession>
<evidence type="ECO:0000313" key="1">
    <source>
        <dbReference type="EMBL" id="GAA5810827.1"/>
    </source>
</evidence>
<reference evidence="1 2" key="1">
    <citation type="submission" date="2024-04" db="EMBL/GenBank/DDBJ databases">
        <title>genome sequences of Mucor flavus KT1a and Helicostylum pulchrum KT1b strains isolated from the surface of a dry-aged beef.</title>
        <authorList>
            <person name="Toyotome T."/>
            <person name="Hosono M."/>
            <person name="Torimaru M."/>
            <person name="Fukuda K."/>
            <person name="Mikami N."/>
        </authorList>
    </citation>
    <scope>NUCLEOTIDE SEQUENCE [LARGE SCALE GENOMIC DNA]</scope>
    <source>
        <strain evidence="1 2">KT1a</strain>
    </source>
</reference>
<dbReference type="EMBL" id="BAABUK010000008">
    <property type="protein sequence ID" value="GAA5810827.1"/>
    <property type="molecule type" value="Genomic_DNA"/>
</dbReference>
<organism evidence="1 2">
    <name type="scientific">Mucor flavus</name>
    <dbReference type="NCBI Taxonomy" id="439312"/>
    <lineage>
        <taxon>Eukaryota</taxon>
        <taxon>Fungi</taxon>
        <taxon>Fungi incertae sedis</taxon>
        <taxon>Mucoromycota</taxon>
        <taxon>Mucoromycotina</taxon>
        <taxon>Mucoromycetes</taxon>
        <taxon>Mucorales</taxon>
        <taxon>Mucorineae</taxon>
        <taxon>Mucoraceae</taxon>
        <taxon>Mucor</taxon>
    </lineage>
</organism>
<dbReference type="Proteomes" id="UP001473302">
    <property type="component" value="Unassembled WGS sequence"/>
</dbReference>
<name>A0ABP9YVF2_9FUNG</name>
<dbReference type="Pfam" id="PF12296">
    <property type="entry name" value="HsbA"/>
    <property type="match status" value="1"/>
</dbReference>
<comment type="caution">
    <text evidence="1">The sequence shown here is derived from an EMBL/GenBank/DDBJ whole genome shotgun (WGS) entry which is preliminary data.</text>
</comment>
<sequence length="195" mass="21340">MSHAPRNQVSFNNYSSYFLENIANAASMKKRGISAPVQVCRDHLDAIDAQIPIVHNMLNDFETADGINYTATIHNAKQVLLGHMKKSGADCCSVTGIITDEEADAMLITVTPVIPKATNALALLIEKKPTLDSIILVTHVAKADVRDLYTNTAVIYTCILDIGSAQHPTYIPIINDYINQLNTAFTNTYSVYGIK</sequence>
<dbReference type="InterPro" id="IPR021054">
    <property type="entry name" value="Cell_wall_mannoprotein_1"/>
</dbReference>